<name>A0A0A8YTI8_ARUDO</name>
<dbReference type="AlphaFoldDB" id="A0A0A8YTI8"/>
<sequence>MPCSLQISRPQVIRLWLGPSSFETFFTFNDKGLLTSSAFPATVFKSKPTCLGAICKRTPALACWNWVLVQFLPLSPNTSASTTMNRG</sequence>
<reference evidence="1" key="2">
    <citation type="journal article" date="2015" name="Data Brief">
        <title>Shoot transcriptome of the giant reed, Arundo donax.</title>
        <authorList>
            <person name="Barrero R.A."/>
            <person name="Guerrero F.D."/>
            <person name="Moolhuijzen P."/>
            <person name="Goolsby J.A."/>
            <person name="Tidwell J."/>
            <person name="Bellgard S.E."/>
            <person name="Bellgard M.I."/>
        </authorList>
    </citation>
    <scope>NUCLEOTIDE SEQUENCE</scope>
    <source>
        <tissue evidence="1">Shoot tissue taken approximately 20 cm above the soil surface</tissue>
    </source>
</reference>
<organism evidence="1">
    <name type="scientific">Arundo donax</name>
    <name type="common">Giant reed</name>
    <name type="synonym">Donax arundinaceus</name>
    <dbReference type="NCBI Taxonomy" id="35708"/>
    <lineage>
        <taxon>Eukaryota</taxon>
        <taxon>Viridiplantae</taxon>
        <taxon>Streptophyta</taxon>
        <taxon>Embryophyta</taxon>
        <taxon>Tracheophyta</taxon>
        <taxon>Spermatophyta</taxon>
        <taxon>Magnoliopsida</taxon>
        <taxon>Liliopsida</taxon>
        <taxon>Poales</taxon>
        <taxon>Poaceae</taxon>
        <taxon>PACMAD clade</taxon>
        <taxon>Arundinoideae</taxon>
        <taxon>Arundineae</taxon>
        <taxon>Arundo</taxon>
    </lineage>
</organism>
<reference evidence="1" key="1">
    <citation type="submission" date="2014-09" db="EMBL/GenBank/DDBJ databases">
        <authorList>
            <person name="Magalhaes I.L.F."/>
            <person name="Oliveira U."/>
            <person name="Santos F.R."/>
            <person name="Vidigal T.H.D.A."/>
            <person name="Brescovit A.D."/>
            <person name="Santos A.J."/>
        </authorList>
    </citation>
    <scope>NUCLEOTIDE SEQUENCE</scope>
    <source>
        <tissue evidence="1">Shoot tissue taken approximately 20 cm above the soil surface</tissue>
    </source>
</reference>
<evidence type="ECO:0000313" key="1">
    <source>
        <dbReference type="EMBL" id="JAD27895.1"/>
    </source>
</evidence>
<dbReference type="EMBL" id="GBRH01270000">
    <property type="protein sequence ID" value="JAD27895.1"/>
    <property type="molecule type" value="Transcribed_RNA"/>
</dbReference>
<protein>
    <submittedName>
        <fullName evidence="1">Uncharacterized protein</fullName>
    </submittedName>
</protein>
<proteinExistence type="predicted"/>
<accession>A0A0A8YTI8</accession>